<evidence type="ECO:0000313" key="1">
    <source>
        <dbReference type="EMBL" id="KGN88010.1"/>
    </source>
</evidence>
<reference evidence="1 2" key="1">
    <citation type="submission" date="2014-08" db="EMBL/GenBank/DDBJ databases">
        <title>Porphyromonas gulae strain:COT-052_OH1451 Genome sequencing.</title>
        <authorList>
            <person name="Wallis C."/>
            <person name="Deusch O."/>
            <person name="O'Flynn C."/>
            <person name="Davis I."/>
            <person name="Jospin G."/>
            <person name="Darling A.E."/>
            <person name="Coil D.A."/>
            <person name="Alexiev A."/>
            <person name="Horsfall A."/>
            <person name="Kirkwood N."/>
            <person name="Harris S."/>
            <person name="Eisen J.A."/>
        </authorList>
    </citation>
    <scope>NUCLEOTIDE SEQUENCE [LARGE SCALE GENOMIC DNA]</scope>
    <source>
        <strain evidence="2">COT-052 OH1451</strain>
    </source>
</reference>
<evidence type="ECO:0000313" key="2">
    <source>
        <dbReference type="Proteomes" id="UP000030130"/>
    </source>
</evidence>
<gene>
    <name evidence="1" type="ORF">HR08_01065</name>
</gene>
<organism evidence="1 2">
    <name type="scientific">Porphyromonas gulae</name>
    <dbReference type="NCBI Taxonomy" id="111105"/>
    <lineage>
        <taxon>Bacteria</taxon>
        <taxon>Pseudomonadati</taxon>
        <taxon>Bacteroidota</taxon>
        <taxon>Bacteroidia</taxon>
        <taxon>Bacteroidales</taxon>
        <taxon>Porphyromonadaceae</taxon>
        <taxon>Porphyromonas</taxon>
    </lineage>
</organism>
<dbReference type="AlphaFoldDB" id="A0A0A2FDA4"/>
<comment type="caution">
    <text evidence="1">The sequence shown here is derived from an EMBL/GenBank/DDBJ whole genome shotgun (WGS) entry which is preliminary data.</text>
</comment>
<name>A0A0A2FDA4_9PORP</name>
<sequence>MKINNLRIGDIVTVKGHDFPMKVVGLFGDKDVQLLPCVEDYTGDVWEEDAADLELVKPRFKLPEWVQVRGDLIKSTIDMAFCEISYEIEEFGGRYSTYLLNSNGYDTKVERVASLLTLEDAKDVAERHFNKKVERFLESINDK</sequence>
<dbReference type="RefSeq" id="WP_039419937.1">
    <property type="nucleotide sequence ID" value="NZ_JRAI01000005.1"/>
</dbReference>
<protein>
    <submittedName>
        <fullName evidence="1">Uncharacterized protein</fullName>
    </submittedName>
</protein>
<accession>A0A0A2FDA4</accession>
<dbReference type="EMBL" id="JRAI01000005">
    <property type="protein sequence ID" value="KGN88010.1"/>
    <property type="molecule type" value="Genomic_DNA"/>
</dbReference>
<dbReference type="Proteomes" id="UP000030130">
    <property type="component" value="Unassembled WGS sequence"/>
</dbReference>
<proteinExistence type="predicted"/>